<name>A0A6A6C8C6_ZASCE</name>
<keyword evidence="3" id="KW-1185">Reference proteome</keyword>
<dbReference type="Proteomes" id="UP000799537">
    <property type="component" value="Unassembled WGS sequence"/>
</dbReference>
<dbReference type="PANTHER" id="PTHR37540:SF5">
    <property type="entry name" value="TRANSCRIPTION FACTOR DOMAIN-CONTAINING PROTEIN"/>
    <property type="match status" value="1"/>
</dbReference>
<reference evidence="2" key="1">
    <citation type="journal article" date="2020" name="Stud. Mycol.">
        <title>101 Dothideomycetes genomes: a test case for predicting lifestyles and emergence of pathogens.</title>
        <authorList>
            <person name="Haridas S."/>
            <person name="Albert R."/>
            <person name="Binder M."/>
            <person name="Bloem J."/>
            <person name="Labutti K."/>
            <person name="Salamov A."/>
            <person name="Andreopoulos B."/>
            <person name="Baker S."/>
            <person name="Barry K."/>
            <person name="Bills G."/>
            <person name="Bluhm B."/>
            <person name="Cannon C."/>
            <person name="Castanera R."/>
            <person name="Culley D."/>
            <person name="Daum C."/>
            <person name="Ezra D."/>
            <person name="Gonzalez J."/>
            <person name="Henrissat B."/>
            <person name="Kuo A."/>
            <person name="Liang C."/>
            <person name="Lipzen A."/>
            <person name="Lutzoni F."/>
            <person name="Magnuson J."/>
            <person name="Mondo S."/>
            <person name="Nolan M."/>
            <person name="Ohm R."/>
            <person name="Pangilinan J."/>
            <person name="Park H.-J."/>
            <person name="Ramirez L."/>
            <person name="Alfaro M."/>
            <person name="Sun H."/>
            <person name="Tritt A."/>
            <person name="Yoshinaga Y."/>
            <person name="Zwiers L.-H."/>
            <person name="Turgeon B."/>
            <person name="Goodwin S."/>
            <person name="Spatafora J."/>
            <person name="Crous P."/>
            <person name="Grigoriev I."/>
        </authorList>
    </citation>
    <scope>NUCLEOTIDE SEQUENCE</scope>
    <source>
        <strain evidence="2">ATCC 36951</strain>
    </source>
</reference>
<dbReference type="AlphaFoldDB" id="A0A6A6C8C6"/>
<sequence>MLAGTEILFINKTARSGKLSRSRGAERARIYSHVQRGPHNQAPLKTPKPDEVLYQLPDSWPIEPVLGGSNSPPIGRQKQRSPLSARKAKGEVRTDNAADALQALQLSPEPQKLAPLNTLSGGVGDPFDSLKAPMSPYMEDLFKFYSSDVVPRIFPIKEVAKTARLYTLTQAFEDPLQRDTLLCTTSAAIYADSGVTRHGIAAMTFKGKALASLQSRLALRKRSKATTFSSMYAVALLLFVECLLGNEADLEAHIAGLKQLVDDSDIQLVDSPLCIFATLFACSYLGAALLDVAPSLKPIHFSDPNQLSEKAQIELHGVLNGPSPMAPQLLGKYADFLGPALLEVATEQRTVMHFRCICGRGVYDPSPADVQYIYGQEMSVEYQLTALRADKTLSPAQHAVRLALFVFSQPFILVAKPNAAFCRAMTKRMKNWLEKSDLVDLWAPRCDLLFWVLFVTAHISIGEAEWPWVLSYLSTLISFLGLQSVEEMEKLLTGFYYNPLFFRVTAEKIWAEHEIFMSSNDLRH</sequence>
<organism evidence="2 3">
    <name type="scientific">Zasmidium cellare ATCC 36951</name>
    <dbReference type="NCBI Taxonomy" id="1080233"/>
    <lineage>
        <taxon>Eukaryota</taxon>
        <taxon>Fungi</taxon>
        <taxon>Dikarya</taxon>
        <taxon>Ascomycota</taxon>
        <taxon>Pezizomycotina</taxon>
        <taxon>Dothideomycetes</taxon>
        <taxon>Dothideomycetidae</taxon>
        <taxon>Mycosphaerellales</taxon>
        <taxon>Mycosphaerellaceae</taxon>
        <taxon>Zasmidium</taxon>
    </lineage>
</organism>
<evidence type="ECO:0000313" key="2">
    <source>
        <dbReference type="EMBL" id="KAF2161909.1"/>
    </source>
</evidence>
<feature type="region of interest" description="Disordered" evidence="1">
    <location>
        <begin position="65"/>
        <end position="92"/>
    </location>
</feature>
<dbReference type="GeneID" id="54561924"/>
<dbReference type="OrthoDB" id="3469225at2759"/>
<dbReference type="PANTHER" id="PTHR37540">
    <property type="entry name" value="TRANSCRIPTION FACTOR (ACR-2), PUTATIVE-RELATED-RELATED"/>
    <property type="match status" value="1"/>
</dbReference>
<proteinExistence type="predicted"/>
<evidence type="ECO:0008006" key="4">
    <source>
        <dbReference type="Google" id="ProtNLM"/>
    </source>
</evidence>
<dbReference type="RefSeq" id="XP_033662798.1">
    <property type="nucleotide sequence ID" value="XM_033808652.1"/>
</dbReference>
<protein>
    <recommendedName>
        <fullName evidence="4">Transcription factor domain-containing protein</fullName>
    </recommendedName>
</protein>
<dbReference type="EMBL" id="ML993616">
    <property type="protein sequence ID" value="KAF2161909.1"/>
    <property type="molecule type" value="Genomic_DNA"/>
</dbReference>
<evidence type="ECO:0000256" key="1">
    <source>
        <dbReference type="SAM" id="MobiDB-lite"/>
    </source>
</evidence>
<gene>
    <name evidence="2" type="ORF">M409DRAFT_27636</name>
</gene>
<evidence type="ECO:0000313" key="3">
    <source>
        <dbReference type="Proteomes" id="UP000799537"/>
    </source>
</evidence>
<accession>A0A6A6C8C6</accession>